<dbReference type="SUPFAM" id="SSF47413">
    <property type="entry name" value="lambda repressor-like DNA-binding domains"/>
    <property type="match status" value="1"/>
</dbReference>
<dbReference type="GO" id="GO:0003700">
    <property type="term" value="F:DNA-binding transcription factor activity"/>
    <property type="evidence" value="ECO:0007669"/>
    <property type="project" value="TreeGrafter"/>
</dbReference>
<dbReference type="InterPro" id="IPR010982">
    <property type="entry name" value="Lambda_DNA-bd_dom_sf"/>
</dbReference>
<dbReference type="OrthoDB" id="3510266at2"/>
<evidence type="ECO:0000313" key="5">
    <source>
        <dbReference type="EMBL" id="PJM75360.1"/>
    </source>
</evidence>
<evidence type="ECO:0000256" key="1">
    <source>
        <dbReference type="ARBA" id="ARBA00023015"/>
    </source>
</evidence>
<feature type="domain" description="HTH lacI-type" evidence="4">
    <location>
        <begin position="34"/>
        <end position="88"/>
    </location>
</feature>
<sequence>MRKLAQRRIVGAYRRSASDGRYASDKSDKGCGVASLKDVAAAAGVSESTVSRALRGTGRVSEKTRARVQDVANQLHFTLSRSASSLASGKTMRVTMVVTDSLNTWFNAAAMEGAYEVLSDAGYDLVPLVVRTRDDLKRFFDRLPGNRNSDGVIVVSIMLNDDQVGVLEDLTMPSVGLDARAIGGYSGTVRIDDADSMRQAVRLLHSLGHRRIGFVEMPDNPDFLFSAKLRSGAFRDAARELGYDDGEITLFEGRDVSRFRSFQDAVSETATRIISQAERPTALCVETDDFAIALMYEFRRIGLRVPEDISLIGFDDNDRSSMAELTTLHQDPVAMARMAAEKVLLLMRGEPLGEPHSMLRTNLIMRATTAVPEGR</sequence>
<keyword evidence="1" id="KW-0805">Transcription regulation</keyword>
<dbReference type="AlphaFoldDB" id="A0A2M9HEW6"/>
<evidence type="ECO:0000256" key="3">
    <source>
        <dbReference type="ARBA" id="ARBA00023163"/>
    </source>
</evidence>
<keyword evidence="3" id="KW-0804">Transcription</keyword>
<dbReference type="InterPro" id="IPR046335">
    <property type="entry name" value="LacI/GalR-like_sensor"/>
</dbReference>
<dbReference type="GO" id="GO:0000976">
    <property type="term" value="F:transcription cis-regulatory region binding"/>
    <property type="evidence" value="ECO:0007669"/>
    <property type="project" value="TreeGrafter"/>
</dbReference>
<dbReference type="PANTHER" id="PTHR30146">
    <property type="entry name" value="LACI-RELATED TRANSCRIPTIONAL REPRESSOR"/>
    <property type="match status" value="1"/>
</dbReference>
<keyword evidence="2" id="KW-0238">DNA-binding</keyword>
<dbReference type="PROSITE" id="PS50932">
    <property type="entry name" value="HTH_LACI_2"/>
    <property type="match status" value="1"/>
</dbReference>
<dbReference type="PROSITE" id="PS00356">
    <property type="entry name" value="HTH_LACI_1"/>
    <property type="match status" value="1"/>
</dbReference>
<dbReference type="EMBL" id="PEBK01000004">
    <property type="protein sequence ID" value="PJM75360.1"/>
    <property type="molecule type" value="Genomic_DNA"/>
</dbReference>
<proteinExistence type="predicted"/>
<protein>
    <submittedName>
        <fullName evidence="5">LacI family transcriptional regulator</fullName>
    </submittedName>
</protein>
<organism evidence="5 6">
    <name type="scientific">Bifidobacterium simiarum</name>
    <dbReference type="NCBI Taxonomy" id="2045441"/>
    <lineage>
        <taxon>Bacteria</taxon>
        <taxon>Bacillati</taxon>
        <taxon>Actinomycetota</taxon>
        <taxon>Actinomycetes</taxon>
        <taxon>Bifidobacteriales</taxon>
        <taxon>Bifidobacteriaceae</taxon>
        <taxon>Bifidobacterium</taxon>
    </lineage>
</organism>
<dbReference type="Gene3D" id="3.40.50.2300">
    <property type="match status" value="2"/>
</dbReference>
<evidence type="ECO:0000313" key="6">
    <source>
        <dbReference type="Proteomes" id="UP000231451"/>
    </source>
</evidence>
<dbReference type="PANTHER" id="PTHR30146:SF153">
    <property type="entry name" value="LACTOSE OPERON REPRESSOR"/>
    <property type="match status" value="1"/>
</dbReference>
<dbReference type="CDD" id="cd06267">
    <property type="entry name" value="PBP1_LacI_sugar_binding-like"/>
    <property type="match status" value="1"/>
</dbReference>
<dbReference type="CDD" id="cd01392">
    <property type="entry name" value="HTH_LacI"/>
    <property type="match status" value="1"/>
</dbReference>
<gene>
    <name evidence="5" type="ORF">CSQ87_04925</name>
</gene>
<dbReference type="Proteomes" id="UP000231451">
    <property type="component" value="Unassembled WGS sequence"/>
</dbReference>
<reference evidence="5 6" key="1">
    <citation type="submission" date="2017-10" db="EMBL/GenBank/DDBJ databases">
        <title>Draft genome sequences of strains TRE 1, TRE 9, TRE H and TRI 7, isolated from tamarins, belonging to four potential novel Bifidobacterium species.</title>
        <authorList>
            <person name="Mattarelli P."/>
            <person name="Modesto M."/>
            <person name="Puglisi E."/>
            <person name="Morelli L."/>
            <person name="Spezio C."/>
            <person name="Bonetti A."/>
            <person name="Sandri C."/>
        </authorList>
    </citation>
    <scope>NUCLEOTIDE SEQUENCE [LARGE SCALE GENOMIC DNA]</scope>
    <source>
        <strain evidence="6">TRI7</strain>
    </source>
</reference>
<dbReference type="Gene3D" id="1.10.260.40">
    <property type="entry name" value="lambda repressor-like DNA-binding domains"/>
    <property type="match status" value="1"/>
</dbReference>
<dbReference type="SMART" id="SM00354">
    <property type="entry name" value="HTH_LACI"/>
    <property type="match status" value="1"/>
</dbReference>
<comment type="caution">
    <text evidence="5">The sequence shown here is derived from an EMBL/GenBank/DDBJ whole genome shotgun (WGS) entry which is preliminary data.</text>
</comment>
<evidence type="ECO:0000259" key="4">
    <source>
        <dbReference type="PROSITE" id="PS50932"/>
    </source>
</evidence>
<dbReference type="InterPro" id="IPR000843">
    <property type="entry name" value="HTH_LacI"/>
</dbReference>
<keyword evidence="6" id="KW-1185">Reference proteome</keyword>
<dbReference type="Pfam" id="PF00356">
    <property type="entry name" value="LacI"/>
    <property type="match status" value="1"/>
</dbReference>
<dbReference type="SUPFAM" id="SSF53822">
    <property type="entry name" value="Periplasmic binding protein-like I"/>
    <property type="match status" value="1"/>
</dbReference>
<dbReference type="InterPro" id="IPR028082">
    <property type="entry name" value="Peripla_BP_I"/>
</dbReference>
<evidence type="ECO:0000256" key="2">
    <source>
        <dbReference type="ARBA" id="ARBA00023125"/>
    </source>
</evidence>
<name>A0A2M9HEW6_9BIFI</name>
<accession>A0A2M9HEW6</accession>
<dbReference type="Pfam" id="PF13377">
    <property type="entry name" value="Peripla_BP_3"/>
    <property type="match status" value="1"/>
</dbReference>